<evidence type="ECO:0000256" key="6">
    <source>
        <dbReference type="ARBA" id="ARBA00023136"/>
    </source>
</evidence>
<protein>
    <submittedName>
        <fullName evidence="13">SusC/RagA family TonB-linked outer membrane protein</fullName>
    </submittedName>
</protein>
<dbReference type="InterPro" id="IPR023997">
    <property type="entry name" value="TonB-dep_OMP_SusC/RagA_CS"/>
</dbReference>
<feature type="domain" description="TonB-dependent receptor plug" evidence="12">
    <location>
        <begin position="130"/>
        <end position="237"/>
    </location>
</feature>
<dbReference type="Gene3D" id="2.60.40.1120">
    <property type="entry name" value="Carboxypeptidase-like, regulatory domain"/>
    <property type="match status" value="1"/>
</dbReference>
<dbReference type="Pfam" id="PF13715">
    <property type="entry name" value="CarbopepD_reg_2"/>
    <property type="match status" value="1"/>
</dbReference>
<dbReference type="Proteomes" id="UP001055114">
    <property type="component" value="Unassembled WGS sequence"/>
</dbReference>
<comment type="caution">
    <text evidence="13">The sequence shown here is derived from an EMBL/GenBank/DDBJ whole genome shotgun (WGS) entry which is preliminary data.</text>
</comment>
<dbReference type="InterPro" id="IPR039426">
    <property type="entry name" value="TonB-dep_rcpt-like"/>
</dbReference>
<dbReference type="InterPro" id="IPR012910">
    <property type="entry name" value="Plug_dom"/>
</dbReference>
<dbReference type="FunFam" id="2.60.40.1120:FF:000003">
    <property type="entry name" value="Outer membrane protein Omp121"/>
    <property type="match status" value="1"/>
</dbReference>
<proteinExistence type="inferred from homology"/>
<keyword evidence="6 8" id="KW-0472">Membrane</keyword>
<keyword evidence="7 8" id="KW-0998">Cell outer membrane</keyword>
<dbReference type="InterPro" id="IPR023996">
    <property type="entry name" value="TonB-dep_OMP_SusC/RagA"/>
</dbReference>
<evidence type="ECO:0000313" key="14">
    <source>
        <dbReference type="Proteomes" id="UP001055114"/>
    </source>
</evidence>
<evidence type="ECO:0000256" key="2">
    <source>
        <dbReference type="ARBA" id="ARBA00022448"/>
    </source>
</evidence>
<feature type="compositionally biased region" description="Polar residues" evidence="10">
    <location>
        <begin position="442"/>
        <end position="452"/>
    </location>
</feature>
<keyword evidence="3 8" id="KW-1134">Transmembrane beta strand</keyword>
<dbReference type="Gene3D" id="2.170.130.10">
    <property type="entry name" value="TonB-dependent receptor, plug domain"/>
    <property type="match status" value="1"/>
</dbReference>
<dbReference type="AlphaFoldDB" id="A0AA37NDQ3"/>
<dbReference type="SUPFAM" id="SSF49464">
    <property type="entry name" value="Carboxypeptidase regulatory domain-like"/>
    <property type="match status" value="1"/>
</dbReference>
<dbReference type="EMBL" id="BQNZ01000001">
    <property type="protein sequence ID" value="GKH71045.1"/>
    <property type="molecule type" value="Genomic_DNA"/>
</dbReference>
<name>A0AA37NDQ3_9BACT</name>
<evidence type="ECO:0000256" key="1">
    <source>
        <dbReference type="ARBA" id="ARBA00004571"/>
    </source>
</evidence>
<dbReference type="PROSITE" id="PS52016">
    <property type="entry name" value="TONB_DEPENDENT_REC_3"/>
    <property type="match status" value="1"/>
</dbReference>
<gene>
    <name evidence="13" type="ORF">CE91St3_09080</name>
</gene>
<comment type="similarity">
    <text evidence="8 9">Belongs to the TonB-dependent receptor family.</text>
</comment>
<keyword evidence="5 9" id="KW-0798">TonB box</keyword>
<evidence type="ECO:0000256" key="10">
    <source>
        <dbReference type="SAM" id="MobiDB-lite"/>
    </source>
</evidence>
<evidence type="ECO:0000256" key="8">
    <source>
        <dbReference type="PROSITE-ProRule" id="PRU01360"/>
    </source>
</evidence>
<keyword evidence="2 8" id="KW-0813">Transport</keyword>
<dbReference type="SUPFAM" id="SSF56935">
    <property type="entry name" value="Porins"/>
    <property type="match status" value="1"/>
</dbReference>
<evidence type="ECO:0000256" key="5">
    <source>
        <dbReference type="ARBA" id="ARBA00023077"/>
    </source>
</evidence>
<dbReference type="GO" id="GO:0009279">
    <property type="term" value="C:cell outer membrane"/>
    <property type="evidence" value="ECO:0007669"/>
    <property type="project" value="UniProtKB-SubCell"/>
</dbReference>
<dbReference type="InterPro" id="IPR008969">
    <property type="entry name" value="CarboxyPept-like_regulatory"/>
</dbReference>
<feature type="domain" description="TonB-dependent receptor-like beta-barrel" evidence="11">
    <location>
        <begin position="445"/>
        <end position="911"/>
    </location>
</feature>
<reference evidence="13" key="1">
    <citation type="submission" date="2022-01" db="EMBL/GenBank/DDBJ databases">
        <title>Novel bile acid biosynthetic pathways are enriched in the microbiome of centenarians.</title>
        <authorList>
            <person name="Sato Y."/>
            <person name="Atarashi K."/>
            <person name="Plichta R.D."/>
            <person name="Arai Y."/>
            <person name="Sasajima S."/>
            <person name="Kearney M.S."/>
            <person name="Suda W."/>
            <person name="Takeshita K."/>
            <person name="Sasaki T."/>
            <person name="Okamoto S."/>
            <person name="Skelly N.A."/>
            <person name="Okamura Y."/>
            <person name="Vlamakis H."/>
            <person name="Li Y."/>
            <person name="Tanoue T."/>
            <person name="Takei H."/>
            <person name="Nittono H."/>
            <person name="Narushima S."/>
            <person name="Irie J."/>
            <person name="Itoh H."/>
            <person name="Moriya K."/>
            <person name="Sugiura Y."/>
            <person name="Suematsu M."/>
            <person name="Moritoki N."/>
            <person name="Shibata S."/>
            <person name="Littman R.D."/>
            <person name="Fischbach A.M."/>
            <person name="Uwamino Y."/>
            <person name="Inoue T."/>
            <person name="Honda A."/>
            <person name="Hattori M."/>
            <person name="Murai T."/>
            <person name="Xavier J.R."/>
            <person name="Hirose N."/>
            <person name="Honda K."/>
        </authorList>
    </citation>
    <scope>NUCLEOTIDE SEQUENCE</scope>
    <source>
        <strain evidence="13">CE91-St3</strain>
    </source>
</reference>
<organism evidence="13 14">
    <name type="scientific">Parabacteroides merdae</name>
    <dbReference type="NCBI Taxonomy" id="46503"/>
    <lineage>
        <taxon>Bacteria</taxon>
        <taxon>Pseudomonadati</taxon>
        <taxon>Bacteroidota</taxon>
        <taxon>Bacteroidia</taxon>
        <taxon>Bacteroidales</taxon>
        <taxon>Tannerellaceae</taxon>
        <taxon>Parabacteroides</taxon>
    </lineage>
</organism>
<evidence type="ECO:0000256" key="7">
    <source>
        <dbReference type="ARBA" id="ARBA00023237"/>
    </source>
</evidence>
<dbReference type="NCBIfam" id="TIGR04057">
    <property type="entry name" value="SusC_RagA_signa"/>
    <property type="match status" value="1"/>
</dbReference>
<dbReference type="NCBIfam" id="TIGR04056">
    <property type="entry name" value="OMP_RagA_SusC"/>
    <property type="match status" value="1"/>
</dbReference>
<evidence type="ECO:0000259" key="11">
    <source>
        <dbReference type="Pfam" id="PF00593"/>
    </source>
</evidence>
<evidence type="ECO:0000256" key="3">
    <source>
        <dbReference type="ARBA" id="ARBA00022452"/>
    </source>
</evidence>
<feature type="region of interest" description="Disordered" evidence="10">
    <location>
        <begin position="438"/>
        <end position="460"/>
    </location>
</feature>
<evidence type="ECO:0000256" key="4">
    <source>
        <dbReference type="ARBA" id="ARBA00022692"/>
    </source>
</evidence>
<accession>A0AA37NDQ3</accession>
<dbReference type="Pfam" id="PF00593">
    <property type="entry name" value="TonB_dep_Rec_b-barrel"/>
    <property type="match status" value="1"/>
</dbReference>
<dbReference type="InterPro" id="IPR037066">
    <property type="entry name" value="Plug_dom_sf"/>
</dbReference>
<dbReference type="InterPro" id="IPR036942">
    <property type="entry name" value="Beta-barrel_TonB_sf"/>
</dbReference>
<sequence length="1060" mass="119848">MSNILPKIKMQKCKLNFLLRFGLISILLGLFVTQSFAQNVTITGVVKDQSGEPLIGVNVMEKGTTNGSITDVDGKYSVSVKGGKTILVFSYIGYISQEIPVGNQKTLNVTMKEDTEELEEVVVIGYGTAKKKDLTGAISTVKAESLEKETPRSVQDLLRANAPGVSIGASVNAEGTASVQIRGKNTLSAGSDPLYVLDGVIFNGDLSDINPMDVQSIDVLKDASSVAVYGAKAANGVIAITTKKGKTGKPVVNFNSNFGWVQANSVPEVVDGAGFVKFRQEYSESLLTPEELAAKKGMYDDPRTLGSLGVDPLTWYNYDQSTPATALPSEEQMLTTWLGRLNFKNIEIQNYLNGVETDWTDLVFQTGFQQDYTASISNRTDNFSYFWSMGYADREGVKVGDRFKTFRTRLNLESKVTDFLTIGLNSSFGTKDKGALSADVGQRTNNSPFTTNEIDDPDSPYRMYPSGDNNTKNPFFDNLYRDRKDMEHKLNANIYAIVKLPFGFEYQMNFNPYYKWYEYYNHDSSQHPEWAGEGGKSERKNQKTFNWQIDNIVRWKKEFGKHRVEATFLQNAEKGQFWETIAKASQFTPSDILGYHNIGAGTVPVVSSNDTYKTGDALMGRLFYSFADRYMVTASVRRDGYSAFGQMNPRATFPAVALGWVFTSEKFMEPASSWLNYGKLRFSWGQNGNRDIGQYDALAKLNSGLHPYIDQNGNIYVTSQIYVDRMANKGLKWERTSSYNIGLDFSLFNDRLRGSMETYMTETTDLLVDRALPSILGFASVKANLGKLANKGFELSLNGDIIRTNDFTWTSSGSFSFNRRKLKSLYGDMEDVLDENGNVIGQKEKDDPKNGWFIGHDPDQIWDYEFGGVWQLGQEEEASKYGCKPGDFRFIDQDGNGVLDDDDKTFQGYKTPRFFWSWRNEFIYKDFSLSFMLYSDIGHYDYYNHASNSGGMFDRYSTYDQPRWTPENPTNEYGRIGSYRFANYYKKKTFVRMDNISLSYAVPKDFLKKFKVQNMRISLTARNPFTITGWDYFDVEATKKNRDDGLYGMRSYNISFNFTL</sequence>
<keyword evidence="4 8" id="KW-0812">Transmembrane</keyword>
<dbReference type="Gene3D" id="2.40.170.20">
    <property type="entry name" value="TonB-dependent receptor, beta-barrel domain"/>
    <property type="match status" value="1"/>
</dbReference>
<evidence type="ECO:0000259" key="12">
    <source>
        <dbReference type="Pfam" id="PF07715"/>
    </source>
</evidence>
<dbReference type="Pfam" id="PF07715">
    <property type="entry name" value="Plug"/>
    <property type="match status" value="1"/>
</dbReference>
<dbReference type="InterPro" id="IPR000531">
    <property type="entry name" value="Beta-barrel_TonB"/>
</dbReference>
<comment type="subcellular location">
    <subcellularLocation>
        <location evidence="1 8">Cell outer membrane</location>
        <topology evidence="1 8">Multi-pass membrane protein</topology>
    </subcellularLocation>
</comment>
<evidence type="ECO:0000256" key="9">
    <source>
        <dbReference type="RuleBase" id="RU003357"/>
    </source>
</evidence>
<evidence type="ECO:0000313" key="13">
    <source>
        <dbReference type="EMBL" id="GKH71045.1"/>
    </source>
</evidence>